<reference evidence="2" key="1">
    <citation type="submission" date="2020-05" db="EMBL/GenBank/DDBJ databases">
        <title>Phylogenomic resolution of chytrid fungi.</title>
        <authorList>
            <person name="Stajich J.E."/>
            <person name="Amses K."/>
            <person name="Simmons R."/>
            <person name="Seto K."/>
            <person name="Myers J."/>
            <person name="Bonds A."/>
            <person name="Quandt C.A."/>
            <person name="Barry K."/>
            <person name="Liu P."/>
            <person name="Grigoriev I."/>
            <person name="Longcore J.E."/>
            <person name="James T.Y."/>
        </authorList>
    </citation>
    <scope>NUCLEOTIDE SEQUENCE</scope>
    <source>
        <strain evidence="2">JEL0318</strain>
    </source>
</reference>
<sequence>MRGSPTSPTKSKKRPSSSHIPSHRRDPNKFLASSPECKSLVTFGKEGGRKLRVLDLTGNLGLTDWTLTHLTGLPSLHTMFVDSCESVTSGGVVRFAEAKWKSLKRLHLKNCKGCKLGVVQENYLTRGLEVEVILDGGRVVGRVRDEF</sequence>
<organism evidence="2 3">
    <name type="scientific">Rhizophlyctis rosea</name>
    <dbReference type="NCBI Taxonomy" id="64517"/>
    <lineage>
        <taxon>Eukaryota</taxon>
        <taxon>Fungi</taxon>
        <taxon>Fungi incertae sedis</taxon>
        <taxon>Chytridiomycota</taxon>
        <taxon>Chytridiomycota incertae sedis</taxon>
        <taxon>Chytridiomycetes</taxon>
        <taxon>Rhizophlyctidales</taxon>
        <taxon>Rhizophlyctidaceae</taxon>
        <taxon>Rhizophlyctis</taxon>
    </lineage>
</organism>
<dbReference type="Gene3D" id="3.80.10.10">
    <property type="entry name" value="Ribonuclease Inhibitor"/>
    <property type="match status" value="1"/>
</dbReference>
<dbReference type="AlphaFoldDB" id="A0AAD5S6W3"/>
<dbReference type="EMBL" id="JADGJD010001357">
    <property type="protein sequence ID" value="KAJ3043458.1"/>
    <property type="molecule type" value="Genomic_DNA"/>
</dbReference>
<dbReference type="SUPFAM" id="SSF52047">
    <property type="entry name" value="RNI-like"/>
    <property type="match status" value="1"/>
</dbReference>
<evidence type="ECO:0000313" key="2">
    <source>
        <dbReference type="EMBL" id="KAJ3043458.1"/>
    </source>
</evidence>
<gene>
    <name evidence="2" type="ORF">HK097_001746</name>
</gene>
<comment type="caution">
    <text evidence="2">The sequence shown here is derived from an EMBL/GenBank/DDBJ whole genome shotgun (WGS) entry which is preliminary data.</text>
</comment>
<evidence type="ECO:0000256" key="1">
    <source>
        <dbReference type="SAM" id="MobiDB-lite"/>
    </source>
</evidence>
<dbReference type="InterPro" id="IPR032675">
    <property type="entry name" value="LRR_dom_sf"/>
</dbReference>
<feature type="region of interest" description="Disordered" evidence="1">
    <location>
        <begin position="1"/>
        <end position="31"/>
    </location>
</feature>
<name>A0AAD5S6W3_9FUNG</name>
<dbReference type="Proteomes" id="UP001212841">
    <property type="component" value="Unassembled WGS sequence"/>
</dbReference>
<keyword evidence="3" id="KW-1185">Reference proteome</keyword>
<protein>
    <submittedName>
        <fullName evidence="2">Uncharacterized protein</fullName>
    </submittedName>
</protein>
<evidence type="ECO:0000313" key="3">
    <source>
        <dbReference type="Proteomes" id="UP001212841"/>
    </source>
</evidence>
<accession>A0AAD5S6W3</accession>
<proteinExistence type="predicted"/>